<dbReference type="GO" id="GO:0031011">
    <property type="term" value="C:Ino80 complex"/>
    <property type="evidence" value="ECO:0007669"/>
    <property type="project" value="InterPro"/>
</dbReference>
<reference evidence="2" key="1">
    <citation type="submission" date="2014-03" db="EMBL/GenBank/DDBJ databases">
        <authorList>
            <person name="Casaregola S."/>
        </authorList>
    </citation>
    <scope>NUCLEOTIDE SEQUENCE [LARGE SCALE GENOMIC DNA]</scope>
    <source>
        <strain evidence="2">CLIB 918</strain>
    </source>
</reference>
<evidence type="ECO:0000313" key="2">
    <source>
        <dbReference type="EMBL" id="CDO51631.1"/>
    </source>
</evidence>
<comment type="caution">
    <text evidence="2">The sequence shown here is derived from an EMBL/GenBank/DDBJ whole genome shotgun (WGS) entry which is preliminary data.</text>
</comment>
<sequence>MSTASSPAPILEDDHQVLVTLKLSSKLLTQLTSTDNNNNNSNSTPIATSNNSKKSNTPKSSQGQPSTPLNNINTVSSAAASSTTRGSSNVSTNAARNALDRTGKPARKWTKTNIELKSFTGFKYEMVAWTGGPKELVDEDEASSGSKTPPPSQQSASGQNTPSSSIPGTPSLGAARRNGGSLLAQSPLTPSDL</sequence>
<feature type="compositionally biased region" description="Polar residues" evidence="1">
    <location>
        <begin position="143"/>
        <end position="168"/>
    </location>
</feature>
<feature type="compositionally biased region" description="Polar residues" evidence="1">
    <location>
        <begin position="62"/>
        <end position="73"/>
    </location>
</feature>
<gene>
    <name evidence="2" type="ORF">BN980_GECA01s09591g</name>
</gene>
<protein>
    <submittedName>
        <fullName evidence="2">Uncharacterized protein</fullName>
    </submittedName>
</protein>
<dbReference type="Proteomes" id="UP000242525">
    <property type="component" value="Unassembled WGS sequence"/>
</dbReference>
<feature type="compositionally biased region" description="Low complexity" evidence="1">
    <location>
        <begin position="74"/>
        <end position="88"/>
    </location>
</feature>
<evidence type="ECO:0000256" key="1">
    <source>
        <dbReference type="SAM" id="MobiDB-lite"/>
    </source>
</evidence>
<evidence type="ECO:0000313" key="3">
    <source>
        <dbReference type="Proteomes" id="UP000242525"/>
    </source>
</evidence>
<name>A0A0J9X2S0_GEOCN</name>
<feature type="compositionally biased region" description="Low complexity" evidence="1">
    <location>
        <begin position="31"/>
        <end position="61"/>
    </location>
</feature>
<feature type="compositionally biased region" description="Polar residues" evidence="1">
    <location>
        <begin position="183"/>
        <end position="193"/>
    </location>
</feature>
<dbReference type="AlphaFoldDB" id="A0A0J9X2S0"/>
<feature type="region of interest" description="Disordered" evidence="1">
    <location>
        <begin position="134"/>
        <end position="193"/>
    </location>
</feature>
<dbReference type="InterPro" id="IPR013175">
    <property type="entry name" value="INO80_su_Ies4"/>
</dbReference>
<accession>A0A0J9X2S0</accession>
<dbReference type="GO" id="GO:0006338">
    <property type="term" value="P:chromatin remodeling"/>
    <property type="evidence" value="ECO:0007669"/>
    <property type="project" value="InterPro"/>
</dbReference>
<dbReference type="Pfam" id="PF08193">
    <property type="entry name" value="INO80_Ies4"/>
    <property type="match status" value="1"/>
</dbReference>
<keyword evidence="3" id="KW-1185">Reference proteome</keyword>
<dbReference type="OrthoDB" id="4093188at2759"/>
<dbReference type="PANTHER" id="PTHR28061">
    <property type="entry name" value="INO EIGHTY SUBUNIT 4"/>
    <property type="match status" value="1"/>
</dbReference>
<organism evidence="2 3">
    <name type="scientific">Geotrichum candidum</name>
    <name type="common">Oospora lactis</name>
    <name type="synonym">Dipodascus geotrichum</name>
    <dbReference type="NCBI Taxonomy" id="1173061"/>
    <lineage>
        <taxon>Eukaryota</taxon>
        <taxon>Fungi</taxon>
        <taxon>Dikarya</taxon>
        <taxon>Ascomycota</taxon>
        <taxon>Saccharomycotina</taxon>
        <taxon>Dipodascomycetes</taxon>
        <taxon>Dipodascales</taxon>
        <taxon>Dipodascaceae</taxon>
        <taxon>Geotrichum</taxon>
    </lineage>
</organism>
<feature type="region of interest" description="Disordered" evidence="1">
    <location>
        <begin position="31"/>
        <end position="106"/>
    </location>
</feature>
<proteinExistence type="predicted"/>
<dbReference type="PANTHER" id="PTHR28061:SF1">
    <property type="entry name" value="INO80 COMPLEX SUBUNIT 4"/>
    <property type="match status" value="1"/>
</dbReference>
<dbReference type="EMBL" id="CCBN010000001">
    <property type="protein sequence ID" value="CDO51631.1"/>
    <property type="molecule type" value="Genomic_DNA"/>
</dbReference>